<accession>A0AAV6PQ85</accession>
<reference evidence="1 2" key="1">
    <citation type="journal article" date="2021" name="Sci. Rep.">
        <title>Chromosome anchoring in Senegalese sole (Solea senegalensis) reveals sex-associated markers and genome rearrangements in flatfish.</title>
        <authorList>
            <person name="Guerrero-Cozar I."/>
            <person name="Gomez-Garrido J."/>
            <person name="Berbel C."/>
            <person name="Martinez-Blanch J.F."/>
            <person name="Alioto T."/>
            <person name="Claros M.G."/>
            <person name="Gagnaire P.A."/>
            <person name="Manchado M."/>
        </authorList>
    </citation>
    <scope>NUCLEOTIDE SEQUENCE [LARGE SCALE GENOMIC DNA]</scope>
    <source>
        <strain evidence="1">Sse05_10M</strain>
    </source>
</reference>
<organism evidence="1 2">
    <name type="scientific">Solea senegalensis</name>
    <name type="common">Senegalese sole</name>
    <dbReference type="NCBI Taxonomy" id="28829"/>
    <lineage>
        <taxon>Eukaryota</taxon>
        <taxon>Metazoa</taxon>
        <taxon>Chordata</taxon>
        <taxon>Craniata</taxon>
        <taxon>Vertebrata</taxon>
        <taxon>Euteleostomi</taxon>
        <taxon>Actinopterygii</taxon>
        <taxon>Neopterygii</taxon>
        <taxon>Teleostei</taxon>
        <taxon>Neoteleostei</taxon>
        <taxon>Acanthomorphata</taxon>
        <taxon>Carangaria</taxon>
        <taxon>Pleuronectiformes</taxon>
        <taxon>Pleuronectoidei</taxon>
        <taxon>Soleidae</taxon>
        <taxon>Solea</taxon>
    </lineage>
</organism>
<evidence type="ECO:0000313" key="2">
    <source>
        <dbReference type="Proteomes" id="UP000693946"/>
    </source>
</evidence>
<keyword evidence="2" id="KW-1185">Reference proteome</keyword>
<dbReference type="Proteomes" id="UP000693946">
    <property type="component" value="Linkage Group LG9"/>
</dbReference>
<dbReference type="EMBL" id="JAGKHQ010000021">
    <property type="protein sequence ID" value="KAG7474859.1"/>
    <property type="molecule type" value="Genomic_DNA"/>
</dbReference>
<evidence type="ECO:0000313" key="1">
    <source>
        <dbReference type="EMBL" id="KAG7474859.1"/>
    </source>
</evidence>
<dbReference type="AlphaFoldDB" id="A0AAV6PQ85"/>
<protein>
    <submittedName>
        <fullName evidence="1">Uncharacterized protein</fullName>
    </submittedName>
</protein>
<proteinExistence type="predicted"/>
<sequence length="68" mass="7629">MATTDFRDKGNYSERFSVAPVFCLFCSFPVWPAPTLVLLDCLSGPLVFRSGLTIARLSICYWTETEMG</sequence>
<name>A0AAV6PQ85_SOLSE</name>
<comment type="caution">
    <text evidence="1">The sequence shown here is derived from an EMBL/GenBank/DDBJ whole genome shotgun (WGS) entry which is preliminary data.</text>
</comment>
<gene>
    <name evidence="1" type="ORF">JOB18_018803</name>
</gene>